<comment type="caution">
    <text evidence="13">Was originally thought to be a dihydrodipicolinate reductase (DHDPR), catalyzing the conversion of dihydrodipicolinate to tetrahydrodipicolinate. However, it was shown in E.coli that the substrate of the enzymatic reaction is not dihydrodipicolinate (DHDP) but in fact (2S,4S)-4-hydroxy-2,3,4,5-tetrahydrodipicolinic acid (HTPA), the product released by the DapA-catalyzed reaction.</text>
</comment>
<gene>
    <name evidence="13 16" type="primary">dapB</name>
    <name evidence="16" type="ORF">CleRT_02090</name>
</gene>
<dbReference type="PANTHER" id="PTHR20836:SF0">
    <property type="entry name" value="4-HYDROXY-TETRAHYDRODIPICOLINATE REDUCTASE 1, CHLOROPLASTIC-RELATED"/>
    <property type="match status" value="1"/>
</dbReference>
<protein>
    <recommendedName>
        <fullName evidence="10 13">4-hydroxy-tetrahydrodipicolinate reductase</fullName>
        <shortName evidence="13">HTPA reductase</shortName>
        <ecNumber evidence="10 13">1.17.1.8</ecNumber>
    </recommendedName>
</protein>
<comment type="pathway">
    <text evidence="9 13">Amino-acid biosynthesis; L-lysine biosynthesis via DAP pathway; (S)-tetrahydrodipicolinate from L-aspartate: step 4/4.</text>
</comment>
<keyword evidence="8 13" id="KW-0457">Lysine biosynthesis</keyword>
<feature type="domain" description="Dihydrodipicolinate reductase C-terminal" evidence="15">
    <location>
        <begin position="109"/>
        <end position="241"/>
    </location>
</feature>
<feature type="active site" description="Proton donor" evidence="13">
    <location>
        <position position="137"/>
    </location>
</feature>
<dbReference type="RefSeq" id="WP_048874871.1">
    <property type="nucleotide sequence ID" value="NZ_CP011126.1"/>
</dbReference>
<comment type="subunit">
    <text evidence="13">Homotetramer.</text>
</comment>
<evidence type="ECO:0000259" key="15">
    <source>
        <dbReference type="Pfam" id="PF05173"/>
    </source>
</evidence>
<keyword evidence="17" id="KW-1185">Reference proteome</keyword>
<dbReference type="PIRSF" id="PIRSF000161">
    <property type="entry name" value="DHPR"/>
    <property type="match status" value="1"/>
</dbReference>
<feature type="active site" description="Proton donor/acceptor" evidence="13">
    <location>
        <position position="133"/>
    </location>
</feature>
<evidence type="ECO:0000256" key="9">
    <source>
        <dbReference type="ARBA" id="ARBA00037922"/>
    </source>
</evidence>
<dbReference type="Proteomes" id="UP000063965">
    <property type="component" value="Chromosome"/>
</dbReference>
<dbReference type="InterPro" id="IPR022664">
    <property type="entry name" value="DapB_N_CS"/>
</dbReference>
<dbReference type="InterPro" id="IPR023940">
    <property type="entry name" value="DHDPR_bac"/>
</dbReference>
<feature type="binding site" evidence="13">
    <location>
        <position position="134"/>
    </location>
    <ligand>
        <name>(S)-2,3,4,5-tetrahydrodipicolinate</name>
        <dbReference type="ChEBI" id="CHEBI:16845"/>
    </ligand>
</feature>
<dbReference type="HAMAP" id="MF_00102">
    <property type="entry name" value="DapB"/>
    <property type="match status" value="1"/>
</dbReference>
<dbReference type="SUPFAM" id="SSF55347">
    <property type="entry name" value="Glyceraldehyde-3-phosphate dehydrogenase-like, C-terminal domain"/>
    <property type="match status" value="1"/>
</dbReference>
<evidence type="ECO:0000313" key="16">
    <source>
        <dbReference type="EMBL" id="AKQ33239.1"/>
    </source>
</evidence>
<feature type="binding site" evidence="13">
    <location>
        <begin position="103"/>
        <end position="106"/>
    </location>
    <ligand>
        <name>NAD(+)</name>
        <dbReference type="ChEBI" id="CHEBI:57540"/>
    </ligand>
</feature>
<evidence type="ECO:0000256" key="6">
    <source>
        <dbReference type="ARBA" id="ARBA00023002"/>
    </source>
</evidence>
<dbReference type="EC" id="1.17.1.8" evidence="10 13"/>
<keyword evidence="4 13" id="KW-0521">NADP</keyword>
<organism evidence="16 17">
    <name type="scientific">Candidatus Coxiella mudrowiae</name>
    <dbReference type="NCBI Taxonomy" id="2054173"/>
    <lineage>
        <taxon>Bacteria</taxon>
        <taxon>Pseudomonadati</taxon>
        <taxon>Pseudomonadota</taxon>
        <taxon>Gammaproteobacteria</taxon>
        <taxon>Legionellales</taxon>
        <taxon>Coxiellaceae</taxon>
        <taxon>Coxiella</taxon>
    </lineage>
</organism>
<dbReference type="PANTHER" id="PTHR20836">
    <property type="entry name" value="DIHYDRODIPICOLINATE REDUCTASE"/>
    <property type="match status" value="1"/>
</dbReference>
<evidence type="ECO:0000256" key="1">
    <source>
        <dbReference type="ARBA" id="ARBA00006642"/>
    </source>
</evidence>
<name>A0ABM5UTH3_9COXI</name>
<keyword evidence="2 13" id="KW-0963">Cytoplasm</keyword>
<accession>A0ABM5UTH3</accession>
<evidence type="ECO:0000256" key="3">
    <source>
        <dbReference type="ARBA" id="ARBA00022605"/>
    </source>
</evidence>
<evidence type="ECO:0000256" key="5">
    <source>
        <dbReference type="ARBA" id="ARBA00022915"/>
    </source>
</evidence>
<evidence type="ECO:0000256" key="12">
    <source>
        <dbReference type="ARBA" id="ARBA00049396"/>
    </source>
</evidence>
<dbReference type="NCBIfam" id="TIGR00036">
    <property type="entry name" value="dapB"/>
    <property type="match status" value="1"/>
</dbReference>
<dbReference type="Pfam" id="PF05173">
    <property type="entry name" value="DapB_C"/>
    <property type="match status" value="1"/>
</dbReference>
<evidence type="ECO:0000256" key="4">
    <source>
        <dbReference type="ARBA" id="ARBA00022857"/>
    </source>
</evidence>
<evidence type="ECO:0000313" key="17">
    <source>
        <dbReference type="Proteomes" id="UP000063965"/>
    </source>
</evidence>
<keyword evidence="7 13" id="KW-0520">NAD</keyword>
<evidence type="ECO:0000256" key="11">
    <source>
        <dbReference type="ARBA" id="ARBA00049080"/>
    </source>
</evidence>
<dbReference type="Gene3D" id="3.30.360.10">
    <property type="entry name" value="Dihydrodipicolinate Reductase, domain 2"/>
    <property type="match status" value="1"/>
</dbReference>
<reference evidence="16 17" key="1">
    <citation type="journal article" date="2015" name="Genome Biol. Evol.">
        <title>Distinctive Genome Reduction Rates Revealed by Genomic Analyses of Two Coxiella-Like Endosymbionts in Ticks.</title>
        <authorList>
            <person name="Gottlieb Y."/>
            <person name="Lalzar I."/>
            <person name="Klasson L."/>
        </authorList>
    </citation>
    <scope>NUCLEOTIDE SEQUENCE [LARGE SCALE GENOMIC DNA]</scope>
    <source>
        <strain evidence="16 17">CRt</strain>
    </source>
</reference>
<sequence>MINVIVNGINGKMGHVVKESITAQSDLNLVAGTGRQDNLTEIIKATEADVVIDFTTPHVVFTNTETIINAGARLVVGTTGLTLEQIGILAKQCQVKKLGGIIAPNFSLGAILMMKYARDATHYFPDAEIIEMHHPHKVDAPSGTAIKTAQMMAEVDASSQGTKEETPPNPARGVLKNNVPIHSIRLPGLFSHQSVIFGGNGEILTIRHDGTDRRCTMSGIFLACRKVMDLDHLVYGLENIL</sequence>
<dbReference type="CDD" id="cd02274">
    <property type="entry name" value="DHDPR_N"/>
    <property type="match status" value="1"/>
</dbReference>
<comment type="function">
    <text evidence="13">Catalyzes the conversion of 4-hydroxy-tetrahydrodipicolinate (HTPA) to tetrahydrodipicolinate.</text>
</comment>
<proteinExistence type="inferred from homology"/>
<dbReference type="InterPro" id="IPR022663">
    <property type="entry name" value="DapB_C"/>
</dbReference>
<evidence type="ECO:0000256" key="8">
    <source>
        <dbReference type="ARBA" id="ARBA00023154"/>
    </source>
</evidence>
<dbReference type="SUPFAM" id="SSF51735">
    <property type="entry name" value="NAD(P)-binding Rossmann-fold domains"/>
    <property type="match status" value="1"/>
</dbReference>
<dbReference type="InterPro" id="IPR000846">
    <property type="entry name" value="DapB_N"/>
</dbReference>
<evidence type="ECO:0000256" key="7">
    <source>
        <dbReference type="ARBA" id="ARBA00023027"/>
    </source>
</evidence>
<comment type="caution">
    <text evidence="13">Lacks conserved residue(s) required for the propagation of feature annotation.</text>
</comment>
<feature type="binding site" evidence="13">
    <location>
        <begin position="143"/>
        <end position="144"/>
    </location>
    <ligand>
        <name>(S)-2,3,4,5-tetrahydrodipicolinate</name>
        <dbReference type="ChEBI" id="CHEBI:16845"/>
    </ligand>
</feature>
<dbReference type="PROSITE" id="PS01298">
    <property type="entry name" value="DAPB"/>
    <property type="match status" value="1"/>
</dbReference>
<dbReference type="EMBL" id="CP011126">
    <property type="protein sequence ID" value="AKQ33239.1"/>
    <property type="molecule type" value="Genomic_DNA"/>
</dbReference>
<keyword evidence="6 13" id="KW-0560">Oxidoreductase</keyword>
<feature type="domain" description="Dihydrodipicolinate reductase N-terminal" evidence="14">
    <location>
        <begin position="2"/>
        <end position="106"/>
    </location>
</feature>
<feature type="binding site" evidence="13">
    <location>
        <begin position="8"/>
        <end position="13"/>
    </location>
    <ligand>
        <name>NAD(+)</name>
        <dbReference type="ChEBI" id="CHEBI:57540"/>
    </ligand>
</feature>
<evidence type="ECO:0000256" key="13">
    <source>
        <dbReference type="HAMAP-Rule" id="MF_00102"/>
    </source>
</evidence>
<comment type="similarity">
    <text evidence="1 13">Belongs to the DapB family.</text>
</comment>
<comment type="catalytic activity">
    <reaction evidence="12 13">
        <text>(S)-2,3,4,5-tetrahydrodipicolinate + NAD(+) + H2O = (2S,4S)-4-hydroxy-2,3,4,5-tetrahydrodipicolinate + NADH + H(+)</text>
        <dbReference type="Rhea" id="RHEA:35323"/>
        <dbReference type="ChEBI" id="CHEBI:15377"/>
        <dbReference type="ChEBI" id="CHEBI:15378"/>
        <dbReference type="ChEBI" id="CHEBI:16845"/>
        <dbReference type="ChEBI" id="CHEBI:57540"/>
        <dbReference type="ChEBI" id="CHEBI:57945"/>
        <dbReference type="ChEBI" id="CHEBI:67139"/>
        <dbReference type="EC" id="1.17.1.8"/>
    </reaction>
</comment>
<evidence type="ECO:0000256" key="10">
    <source>
        <dbReference type="ARBA" id="ARBA00038983"/>
    </source>
</evidence>
<dbReference type="Gene3D" id="3.40.50.720">
    <property type="entry name" value="NAD(P)-binding Rossmann-like Domain"/>
    <property type="match status" value="1"/>
</dbReference>
<evidence type="ECO:0000259" key="14">
    <source>
        <dbReference type="Pfam" id="PF01113"/>
    </source>
</evidence>
<keyword evidence="3 13" id="KW-0028">Amino-acid biosynthesis</keyword>
<dbReference type="InterPro" id="IPR036291">
    <property type="entry name" value="NAD(P)-bd_dom_sf"/>
</dbReference>
<comment type="subcellular location">
    <subcellularLocation>
        <location evidence="13">Cytoplasm</location>
    </subcellularLocation>
</comment>
<feature type="binding site" evidence="13">
    <location>
        <begin position="77"/>
        <end position="79"/>
    </location>
    <ligand>
        <name>NAD(+)</name>
        <dbReference type="ChEBI" id="CHEBI:57540"/>
    </ligand>
</feature>
<comment type="catalytic activity">
    <reaction evidence="11 13">
        <text>(S)-2,3,4,5-tetrahydrodipicolinate + NADP(+) + H2O = (2S,4S)-4-hydroxy-2,3,4,5-tetrahydrodipicolinate + NADPH + H(+)</text>
        <dbReference type="Rhea" id="RHEA:35331"/>
        <dbReference type="ChEBI" id="CHEBI:15377"/>
        <dbReference type="ChEBI" id="CHEBI:15378"/>
        <dbReference type="ChEBI" id="CHEBI:16845"/>
        <dbReference type="ChEBI" id="CHEBI:57783"/>
        <dbReference type="ChEBI" id="CHEBI:58349"/>
        <dbReference type="ChEBI" id="CHEBI:67139"/>
        <dbReference type="EC" id="1.17.1.8"/>
    </reaction>
</comment>
<evidence type="ECO:0000256" key="2">
    <source>
        <dbReference type="ARBA" id="ARBA00022490"/>
    </source>
</evidence>
<keyword evidence="5 13" id="KW-0220">Diaminopimelate biosynthesis</keyword>
<dbReference type="Pfam" id="PF01113">
    <property type="entry name" value="DapB_N"/>
    <property type="match status" value="1"/>
</dbReference>